<sequence>MPAVPEARGERRWQITAVRDWPPPTNVSDLRSFLGLTSYYRRSKKRRSATRSSVRPGAQTPRGPELECGPEIDYLRWLQERLQERLQVAHDFTRQA</sequence>
<proteinExistence type="predicted"/>
<organism evidence="2 3">
    <name type="scientific">Aldrovandia affinis</name>
    <dbReference type="NCBI Taxonomy" id="143900"/>
    <lineage>
        <taxon>Eukaryota</taxon>
        <taxon>Metazoa</taxon>
        <taxon>Chordata</taxon>
        <taxon>Craniata</taxon>
        <taxon>Vertebrata</taxon>
        <taxon>Euteleostomi</taxon>
        <taxon>Actinopterygii</taxon>
        <taxon>Neopterygii</taxon>
        <taxon>Teleostei</taxon>
        <taxon>Notacanthiformes</taxon>
        <taxon>Halosauridae</taxon>
        <taxon>Aldrovandia</taxon>
    </lineage>
</organism>
<evidence type="ECO:0000313" key="3">
    <source>
        <dbReference type="Proteomes" id="UP001221898"/>
    </source>
</evidence>
<evidence type="ECO:0000256" key="1">
    <source>
        <dbReference type="SAM" id="MobiDB-lite"/>
    </source>
</evidence>
<dbReference type="InterPro" id="IPR043128">
    <property type="entry name" value="Rev_trsase/Diguanyl_cyclase"/>
</dbReference>
<dbReference type="Proteomes" id="UP001221898">
    <property type="component" value="Unassembled WGS sequence"/>
</dbReference>
<keyword evidence="3" id="KW-1185">Reference proteome</keyword>
<comment type="caution">
    <text evidence="2">The sequence shown here is derived from an EMBL/GenBank/DDBJ whole genome shotgun (WGS) entry which is preliminary data.</text>
</comment>
<dbReference type="SUPFAM" id="SSF56672">
    <property type="entry name" value="DNA/RNA polymerases"/>
    <property type="match status" value="1"/>
</dbReference>
<dbReference type="Gene3D" id="3.30.70.270">
    <property type="match status" value="1"/>
</dbReference>
<feature type="region of interest" description="Disordered" evidence="1">
    <location>
        <begin position="42"/>
        <end position="67"/>
    </location>
</feature>
<protein>
    <submittedName>
        <fullName evidence="2">Uncharacterized protein</fullName>
    </submittedName>
</protein>
<evidence type="ECO:0000313" key="2">
    <source>
        <dbReference type="EMBL" id="KAJ8372622.1"/>
    </source>
</evidence>
<dbReference type="EMBL" id="JAINUG010000393">
    <property type="protein sequence ID" value="KAJ8372622.1"/>
    <property type="molecule type" value="Genomic_DNA"/>
</dbReference>
<accession>A0AAD7RAA0</accession>
<reference evidence="2" key="1">
    <citation type="journal article" date="2023" name="Science">
        <title>Genome structures resolve the early diversification of teleost fishes.</title>
        <authorList>
            <person name="Parey E."/>
            <person name="Louis A."/>
            <person name="Montfort J."/>
            <person name="Bouchez O."/>
            <person name="Roques C."/>
            <person name="Iampietro C."/>
            <person name="Lluch J."/>
            <person name="Castinel A."/>
            <person name="Donnadieu C."/>
            <person name="Desvignes T."/>
            <person name="Floi Bucao C."/>
            <person name="Jouanno E."/>
            <person name="Wen M."/>
            <person name="Mejri S."/>
            <person name="Dirks R."/>
            <person name="Jansen H."/>
            <person name="Henkel C."/>
            <person name="Chen W.J."/>
            <person name="Zahm M."/>
            <person name="Cabau C."/>
            <person name="Klopp C."/>
            <person name="Thompson A.W."/>
            <person name="Robinson-Rechavi M."/>
            <person name="Braasch I."/>
            <person name="Lecointre G."/>
            <person name="Bobe J."/>
            <person name="Postlethwait J.H."/>
            <person name="Berthelot C."/>
            <person name="Roest Crollius H."/>
            <person name="Guiguen Y."/>
        </authorList>
    </citation>
    <scope>NUCLEOTIDE SEQUENCE</scope>
    <source>
        <strain evidence="2">NC1722</strain>
    </source>
</reference>
<dbReference type="InterPro" id="IPR043502">
    <property type="entry name" value="DNA/RNA_pol_sf"/>
</dbReference>
<name>A0AAD7RAA0_9TELE</name>
<dbReference type="AlphaFoldDB" id="A0AAD7RAA0"/>
<gene>
    <name evidence="2" type="ORF">AAFF_G00280870</name>
</gene>